<accession>A0AAE3HBJ5</accession>
<name>A0AAE3HBJ5_9EURY</name>
<dbReference type="Gene3D" id="1.10.1240.10">
    <property type="entry name" value="Methionine synthase domain"/>
    <property type="match status" value="1"/>
</dbReference>
<evidence type="ECO:0000256" key="3">
    <source>
        <dbReference type="ARBA" id="ARBA00023285"/>
    </source>
</evidence>
<dbReference type="InterPro" id="IPR036724">
    <property type="entry name" value="Cobalamin-bd_sf"/>
</dbReference>
<dbReference type="Pfam" id="PF02607">
    <property type="entry name" value="B12-binding_2"/>
    <property type="match status" value="1"/>
</dbReference>
<dbReference type="Proteomes" id="UP001206983">
    <property type="component" value="Unassembled WGS sequence"/>
</dbReference>
<dbReference type="InterPro" id="IPR036594">
    <property type="entry name" value="Meth_synthase_dom"/>
</dbReference>
<evidence type="ECO:0000256" key="1">
    <source>
        <dbReference type="ARBA" id="ARBA00010854"/>
    </source>
</evidence>
<dbReference type="SUPFAM" id="SSF52242">
    <property type="entry name" value="Cobalamin (vitamin B12)-binding domain"/>
    <property type="match status" value="1"/>
</dbReference>
<dbReference type="PROSITE" id="PS51337">
    <property type="entry name" value="B12_BINDING_NTER"/>
    <property type="match status" value="1"/>
</dbReference>
<dbReference type="CDD" id="cd02070">
    <property type="entry name" value="corrinoid_protein_B12-BD"/>
    <property type="match status" value="1"/>
</dbReference>
<evidence type="ECO:0000259" key="5">
    <source>
        <dbReference type="PROSITE" id="PS51337"/>
    </source>
</evidence>
<comment type="caution">
    <text evidence="6">The sequence shown here is derived from an EMBL/GenBank/DDBJ whole genome shotgun (WGS) entry which is preliminary data.</text>
</comment>
<dbReference type="InterPro" id="IPR012741">
    <property type="entry name" value="Corrinoid_p"/>
</dbReference>
<dbReference type="InterPro" id="IPR003759">
    <property type="entry name" value="Cbl-bd_cap"/>
</dbReference>
<dbReference type="EMBL" id="JTEO01000004">
    <property type="protein sequence ID" value="MCQ6963177.1"/>
    <property type="molecule type" value="Genomic_DNA"/>
</dbReference>
<dbReference type="GO" id="GO:0015948">
    <property type="term" value="P:methanogenesis"/>
    <property type="evidence" value="ECO:0007669"/>
    <property type="project" value="InterPro"/>
</dbReference>
<dbReference type="SMART" id="SM01018">
    <property type="entry name" value="B12-binding_2"/>
    <property type="match status" value="1"/>
</dbReference>
<evidence type="ECO:0000313" key="6">
    <source>
        <dbReference type="EMBL" id="MCQ6963177.1"/>
    </source>
</evidence>
<keyword evidence="2" id="KW-0479">Metal-binding</keyword>
<dbReference type="NCBIfam" id="TIGR02370">
    <property type="entry name" value="pyl_corrinoid"/>
    <property type="match status" value="1"/>
</dbReference>
<proteinExistence type="inferred from homology"/>
<comment type="similarity">
    <text evidence="1">Belongs to the methylamine corrinoid protein family.</text>
</comment>
<dbReference type="GO" id="GO:0008705">
    <property type="term" value="F:methionine synthase activity"/>
    <property type="evidence" value="ECO:0007669"/>
    <property type="project" value="TreeGrafter"/>
</dbReference>
<dbReference type="GO" id="GO:0050897">
    <property type="term" value="F:cobalt ion binding"/>
    <property type="evidence" value="ECO:0007669"/>
    <property type="project" value="InterPro"/>
</dbReference>
<feature type="domain" description="B12-binding N-terminal" evidence="5">
    <location>
        <begin position="1"/>
        <end position="93"/>
    </location>
</feature>
<gene>
    <name evidence="6" type="ORF">PV02_05335</name>
</gene>
<dbReference type="GO" id="GO:0031419">
    <property type="term" value="F:cobalamin binding"/>
    <property type="evidence" value="ECO:0007669"/>
    <property type="project" value="InterPro"/>
</dbReference>
<keyword evidence="7" id="KW-1185">Reference proteome</keyword>
<feature type="domain" description="B12-binding" evidence="4">
    <location>
        <begin position="95"/>
        <end position="226"/>
    </location>
</feature>
<dbReference type="PROSITE" id="PS51332">
    <property type="entry name" value="B12_BINDING"/>
    <property type="match status" value="1"/>
</dbReference>
<keyword evidence="3" id="KW-0170">Cobalt</keyword>
<dbReference type="GO" id="GO:0050667">
    <property type="term" value="P:homocysteine metabolic process"/>
    <property type="evidence" value="ECO:0007669"/>
    <property type="project" value="TreeGrafter"/>
</dbReference>
<dbReference type="InterPro" id="IPR050554">
    <property type="entry name" value="Met_Synthase/Corrinoid"/>
</dbReference>
<dbReference type="PANTHER" id="PTHR45833">
    <property type="entry name" value="METHIONINE SYNTHASE"/>
    <property type="match status" value="1"/>
</dbReference>
<dbReference type="GO" id="GO:0005829">
    <property type="term" value="C:cytosol"/>
    <property type="evidence" value="ECO:0007669"/>
    <property type="project" value="TreeGrafter"/>
</dbReference>
<dbReference type="SUPFAM" id="SSF47644">
    <property type="entry name" value="Methionine synthase domain"/>
    <property type="match status" value="1"/>
</dbReference>
<dbReference type="InterPro" id="IPR006158">
    <property type="entry name" value="Cobalamin-bd"/>
</dbReference>
<dbReference type="Pfam" id="PF02310">
    <property type="entry name" value="B12-binding"/>
    <property type="match status" value="1"/>
</dbReference>
<dbReference type="Gene3D" id="3.40.50.280">
    <property type="entry name" value="Cobalamin-binding domain"/>
    <property type="match status" value="1"/>
</dbReference>
<evidence type="ECO:0000259" key="4">
    <source>
        <dbReference type="PROSITE" id="PS51332"/>
    </source>
</evidence>
<reference evidence="6 7" key="1">
    <citation type="journal article" date="2011" name="Appl. Environ. Microbiol.">
        <title>Methanogenic archaea isolated from Taiwan's Chelungpu fault.</title>
        <authorList>
            <person name="Wu S.Y."/>
            <person name="Lai M.C."/>
        </authorList>
    </citation>
    <scope>NUCLEOTIDE SEQUENCE [LARGE SCALE GENOMIC DNA]</scope>
    <source>
        <strain evidence="6 7">St545Mb</strain>
    </source>
</reference>
<evidence type="ECO:0000313" key="7">
    <source>
        <dbReference type="Proteomes" id="UP001206983"/>
    </source>
</evidence>
<dbReference type="FunFam" id="3.40.50.280:FF:000003">
    <property type="entry name" value="Dimethylamine methyltransferase corrinoid protein"/>
    <property type="match status" value="1"/>
</dbReference>
<dbReference type="GO" id="GO:0046653">
    <property type="term" value="P:tetrahydrofolate metabolic process"/>
    <property type="evidence" value="ECO:0007669"/>
    <property type="project" value="TreeGrafter"/>
</dbReference>
<organism evidence="6 7">
    <name type="scientific">Methanolobus chelungpuianus</name>
    <dbReference type="NCBI Taxonomy" id="502115"/>
    <lineage>
        <taxon>Archaea</taxon>
        <taxon>Methanobacteriati</taxon>
        <taxon>Methanobacteriota</taxon>
        <taxon>Stenosarchaea group</taxon>
        <taxon>Methanomicrobia</taxon>
        <taxon>Methanosarcinales</taxon>
        <taxon>Methanosarcinaceae</taxon>
        <taxon>Methanolobus</taxon>
    </lineage>
</organism>
<dbReference type="PANTHER" id="PTHR45833:SF1">
    <property type="entry name" value="METHIONINE SYNTHASE"/>
    <property type="match status" value="1"/>
</dbReference>
<sequence>MQEKKQEILERAKKAIMEFDDRAATEVAEEALDAGISPAELIEDGYTAAMNEIGELFAKGKIFLPHVIAASEAMQSAIKTLTPELEKTSARTSSKGTIVIGTIEGDIHSIGKDIVATMLRISGYQVFDLGRDVPIISYVEKAREVKADIVASSALMSITMINQIQVEEQLKEAGLRASLKTMVGGAPVTLEWARRIGADIYAENAGDAVNKINALFRDKNLADPGK</sequence>
<protein>
    <submittedName>
        <fullName evidence="6">Dimethylamine corrinoid protein 3</fullName>
    </submittedName>
</protein>
<evidence type="ECO:0000256" key="2">
    <source>
        <dbReference type="ARBA" id="ARBA00022723"/>
    </source>
</evidence>
<dbReference type="AlphaFoldDB" id="A0AAE3HBJ5"/>